<name>A0AAW2XDZ6_9LAMI</name>
<sequence>MDGAKEGTGVGLHSTPGDDHQGDGALSEMGQAVREESTSEPMVQGPIWTTSDIVQAAAEARVEQLPRCVQNSLAHDFSHLATEAEVEFIALTADGAAQTDEDEVVRGVACHRAW</sequence>
<evidence type="ECO:0000313" key="2">
    <source>
        <dbReference type="EMBL" id="KAL0451231.1"/>
    </source>
</evidence>
<feature type="compositionally biased region" description="Gly residues" evidence="1">
    <location>
        <begin position="1"/>
        <end position="10"/>
    </location>
</feature>
<reference evidence="2" key="2">
    <citation type="journal article" date="2024" name="Plant">
        <title>Genomic evolution and insights into agronomic trait innovations of Sesamum species.</title>
        <authorList>
            <person name="Miao H."/>
            <person name="Wang L."/>
            <person name="Qu L."/>
            <person name="Liu H."/>
            <person name="Sun Y."/>
            <person name="Le M."/>
            <person name="Wang Q."/>
            <person name="Wei S."/>
            <person name="Zheng Y."/>
            <person name="Lin W."/>
            <person name="Duan Y."/>
            <person name="Cao H."/>
            <person name="Xiong S."/>
            <person name="Wang X."/>
            <person name="Wei L."/>
            <person name="Li C."/>
            <person name="Ma Q."/>
            <person name="Ju M."/>
            <person name="Zhao R."/>
            <person name="Li G."/>
            <person name="Mu C."/>
            <person name="Tian Q."/>
            <person name="Mei H."/>
            <person name="Zhang T."/>
            <person name="Gao T."/>
            <person name="Zhang H."/>
        </authorList>
    </citation>
    <scope>NUCLEOTIDE SEQUENCE</scope>
    <source>
        <strain evidence="2">KEN1</strain>
    </source>
</reference>
<dbReference type="EMBL" id="JACGWN010000004">
    <property type="protein sequence ID" value="KAL0451231.1"/>
    <property type="molecule type" value="Genomic_DNA"/>
</dbReference>
<protein>
    <submittedName>
        <fullName evidence="2">Uncharacterized protein</fullName>
    </submittedName>
</protein>
<reference evidence="2" key="1">
    <citation type="submission" date="2020-06" db="EMBL/GenBank/DDBJ databases">
        <authorList>
            <person name="Li T."/>
            <person name="Hu X."/>
            <person name="Zhang T."/>
            <person name="Song X."/>
            <person name="Zhang H."/>
            <person name="Dai N."/>
            <person name="Sheng W."/>
            <person name="Hou X."/>
            <person name="Wei L."/>
        </authorList>
    </citation>
    <scope>NUCLEOTIDE SEQUENCE</scope>
    <source>
        <strain evidence="2">KEN1</strain>
        <tissue evidence="2">Leaf</tissue>
    </source>
</reference>
<proteinExistence type="predicted"/>
<feature type="region of interest" description="Disordered" evidence="1">
    <location>
        <begin position="1"/>
        <end position="46"/>
    </location>
</feature>
<evidence type="ECO:0000256" key="1">
    <source>
        <dbReference type="SAM" id="MobiDB-lite"/>
    </source>
</evidence>
<dbReference type="AlphaFoldDB" id="A0AAW2XDZ6"/>
<accession>A0AAW2XDZ6</accession>
<comment type="caution">
    <text evidence="2">The sequence shown here is derived from an EMBL/GenBank/DDBJ whole genome shotgun (WGS) entry which is preliminary data.</text>
</comment>
<gene>
    <name evidence="2" type="ORF">Slati_1101200</name>
</gene>
<organism evidence="2">
    <name type="scientific">Sesamum latifolium</name>
    <dbReference type="NCBI Taxonomy" id="2727402"/>
    <lineage>
        <taxon>Eukaryota</taxon>
        <taxon>Viridiplantae</taxon>
        <taxon>Streptophyta</taxon>
        <taxon>Embryophyta</taxon>
        <taxon>Tracheophyta</taxon>
        <taxon>Spermatophyta</taxon>
        <taxon>Magnoliopsida</taxon>
        <taxon>eudicotyledons</taxon>
        <taxon>Gunneridae</taxon>
        <taxon>Pentapetalae</taxon>
        <taxon>asterids</taxon>
        <taxon>lamiids</taxon>
        <taxon>Lamiales</taxon>
        <taxon>Pedaliaceae</taxon>
        <taxon>Sesamum</taxon>
    </lineage>
</organism>